<keyword evidence="2" id="KW-1185">Reference proteome</keyword>
<dbReference type="EnsemblPlants" id="Zm00001eb166290_T001">
    <property type="protein sequence ID" value="Zm00001eb166290_P001"/>
    <property type="gene ID" value="Zm00001eb166290"/>
</dbReference>
<dbReference type="Proteomes" id="UP000007305">
    <property type="component" value="Chromosome 4"/>
</dbReference>
<dbReference type="AlphaFoldDB" id="A0A804NK04"/>
<organism evidence="1 2">
    <name type="scientific">Zea mays</name>
    <name type="common">Maize</name>
    <dbReference type="NCBI Taxonomy" id="4577"/>
    <lineage>
        <taxon>Eukaryota</taxon>
        <taxon>Viridiplantae</taxon>
        <taxon>Streptophyta</taxon>
        <taxon>Embryophyta</taxon>
        <taxon>Tracheophyta</taxon>
        <taxon>Spermatophyta</taxon>
        <taxon>Magnoliopsida</taxon>
        <taxon>Liliopsida</taxon>
        <taxon>Poales</taxon>
        <taxon>Poaceae</taxon>
        <taxon>PACMAD clade</taxon>
        <taxon>Panicoideae</taxon>
        <taxon>Andropogonodae</taxon>
        <taxon>Andropogoneae</taxon>
        <taxon>Tripsacinae</taxon>
        <taxon>Zea</taxon>
    </lineage>
</organism>
<proteinExistence type="predicted"/>
<evidence type="ECO:0000313" key="1">
    <source>
        <dbReference type="EnsemblPlants" id="Zm00001eb166290_P001"/>
    </source>
</evidence>
<reference evidence="1" key="2">
    <citation type="submission" date="2019-07" db="EMBL/GenBank/DDBJ databases">
        <authorList>
            <person name="Seetharam A."/>
            <person name="Woodhouse M."/>
            <person name="Cannon E."/>
        </authorList>
    </citation>
    <scope>NUCLEOTIDE SEQUENCE [LARGE SCALE GENOMIC DNA]</scope>
    <source>
        <strain evidence="1">cv. B73</strain>
    </source>
</reference>
<name>A0A804NK04_MAIZE</name>
<sequence>MDTLHLTVFTSAAAVGWWSRVATSQISRLQCNFPPMDRRRLMVFVPTLVACGAEASIRTYDQERTTPSSSPAVRPSSLMWDLAESAAPTLLCQTFCATNGKWGADENMDGGEGRAATFLEERVMRHETSWTATVA</sequence>
<accession>A0A804NK04</accession>
<evidence type="ECO:0000313" key="2">
    <source>
        <dbReference type="Proteomes" id="UP000007305"/>
    </source>
</evidence>
<reference evidence="2" key="1">
    <citation type="journal article" date="2009" name="Science">
        <title>The B73 maize genome: complexity, diversity, and dynamics.</title>
        <authorList>
            <person name="Schnable P.S."/>
            <person name="Ware D."/>
            <person name="Fulton R.S."/>
            <person name="Stein J.C."/>
            <person name="Wei F."/>
            <person name="Pasternak S."/>
            <person name="Liang C."/>
            <person name="Zhang J."/>
            <person name="Fulton L."/>
            <person name="Graves T.A."/>
            <person name="Minx P."/>
            <person name="Reily A.D."/>
            <person name="Courtney L."/>
            <person name="Kruchowski S.S."/>
            <person name="Tomlinson C."/>
            <person name="Strong C."/>
            <person name="Delehaunty K."/>
            <person name="Fronick C."/>
            <person name="Courtney B."/>
            <person name="Rock S.M."/>
            <person name="Belter E."/>
            <person name="Du F."/>
            <person name="Kim K."/>
            <person name="Abbott R.M."/>
            <person name="Cotton M."/>
            <person name="Levy A."/>
            <person name="Marchetto P."/>
            <person name="Ochoa K."/>
            <person name="Jackson S.M."/>
            <person name="Gillam B."/>
            <person name="Chen W."/>
            <person name="Yan L."/>
            <person name="Higginbotham J."/>
            <person name="Cardenas M."/>
            <person name="Waligorski J."/>
            <person name="Applebaum E."/>
            <person name="Phelps L."/>
            <person name="Falcone J."/>
            <person name="Kanchi K."/>
            <person name="Thane T."/>
            <person name="Scimone A."/>
            <person name="Thane N."/>
            <person name="Henke J."/>
            <person name="Wang T."/>
            <person name="Ruppert J."/>
            <person name="Shah N."/>
            <person name="Rotter K."/>
            <person name="Hodges J."/>
            <person name="Ingenthron E."/>
            <person name="Cordes M."/>
            <person name="Kohlberg S."/>
            <person name="Sgro J."/>
            <person name="Delgado B."/>
            <person name="Mead K."/>
            <person name="Chinwalla A."/>
            <person name="Leonard S."/>
            <person name="Crouse K."/>
            <person name="Collura K."/>
            <person name="Kudrna D."/>
            <person name="Currie J."/>
            <person name="He R."/>
            <person name="Angelova A."/>
            <person name="Rajasekar S."/>
            <person name="Mueller T."/>
            <person name="Lomeli R."/>
            <person name="Scara G."/>
            <person name="Ko A."/>
            <person name="Delaney K."/>
            <person name="Wissotski M."/>
            <person name="Lopez G."/>
            <person name="Campos D."/>
            <person name="Braidotti M."/>
            <person name="Ashley E."/>
            <person name="Golser W."/>
            <person name="Kim H."/>
            <person name="Lee S."/>
            <person name="Lin J."/>
            <person name="Dujmic Z."/>
            <person name="Kim W."/>
            <person name="Talag J."/>
            <person name="Zuccolo A."/>
            <person name="Fan C."/>
            <person name="Sebastian A."/>
            <person name="Kramer M."/>
            <person name="Spiegel L."/>
            <person name="Nascimento L."/>
            <person name="Zutavern T."/>
            <person name="Miller B."/>
            <person name="Ambroise C."/>
            <person name="Muller S."/>
            <person name="Spooner W."/>
            <person name="Narechania A."/>
            <person name="Ren L."/>
            <person name="Wei S."/>
            <person name="Kumari S."/>
            <person name="Faga B."/>
            <person name="Levy M.J."/>
            <person name="McMahan L."/>
            <person name="Van Buren P."/>
            <person name="Vaughn M.W."/>
            <person name="Ying K."/>
            <person name="Yeh C.-T."/>
            <person name="Emrich S.J."/>
            <person name="Jia Y."/>
            <person name="Kalyanaraman A."/>
            <person name="Hsia A.-P."/>
            <person name="Barbazuk W.B."/>
            <person name="Baucom R.S."/>
            <person name="Brutnell T.P."/>
            <person name="Carpita N.C."/>
            <person name="Chaparro C."/>
            <person name="Chia J.-M."/>
            <person name="Deragon J.-M."/>
            <person name="Estill J.C."/>
            <person name="Fu Y."/>
            <person name="Jeddeloh J.A."/>
            <person name="Han Y."/>
            <person name="Lee H."/>
            <person name="Li P."/>
            <person name="Lisch D.R."/>
            <person name="Liu S."/>
            <person name="Liu Z."/>
            <person name="Nagel D.H."/>
            <person name="McCann M.C."/>
            <person name="SanMiguel P."/>
            <person name="Myers A.M."/>
            <person name="Nettleton D."/>
            <person name="Nguyen J."/>
            <person name="Penning B.W."/>
            <person name="Ponnala L."/>
            <person name="Schneider K.L."/>
            <person name="Schwartz D.C."/>
            <person name="Sharma A."/>
            <person name="Soderlund C."/>
            <person name="Springer N.M."/>
            <person name="Sun Q."/>
            <person name="Wang H."/>
            <person name="Waterman M."/>
            <person name="Westerman R."/>
            <person name="Wolfgruber T.K."/>
            <person name="Yang L."/>
            <person name="Yu Y."/>
            <person name="Zhang L."/>
            <person name="Zhou S."/>
            <person name="Zhu Q."/>
            <person name="Bennetzen J.L."/>
            <person name="Dawe R.K."/>
            <person name="Jiang J."/>
            <person name="Jiang N."/>
            <person name="Presting G.G."/>
            <person name="Wessler S.R."/>
            <person name="Aluru S."/>
            <person name="Martienssen R.A."/>
            <person name="Clifton S.W."/>
            <person name="McCombie W.R."/>
            <person name="Wing R.A."/>
            <person name="Wilson R.K."/>
        </authorList>
    </citation>
    <scope>NUCLEOTIDE SEQUENCE [LARGE SCALE GENOMIC DNA]</scope>
    <source>
        <strain evidence="2">cv. B73</strain>
    </source>
</reference>
<protein>
    <submittedName>
        <fullName evidence="1">Uncharacterized protein</fullName>
    </submittedName>
</protein>
<dbReference type="Gramene" id="Zm00001eb166290_T001">
    <property type="protein sequence ID" value="Zm00001eb166290_P001"/>
    <property type="gene ID" value="Zm00001eb166290"/>
</dbReference>
<dbReference type="InParanoid" id="A0A804NK04"/>
<reference evidence="1" key="3">
    <citation type="submission" date="2021-05" db="UniProtKB">
        <authorList>
            <consortium name="EnsemblPlants"/>
        </authorList>
    </citation>
    <scope>IDENTIFICATION</scope>
    <source>
        <strain evidence="1">cv. B73</strain>
    </source>
</reference>